<protein>
    <submittedName>
        <fullName evidence="2">Uncharacterized protein</fullName>
    </submittedName>
</protein>
<dbReference type="EMBL" id="CAUYUJ010000858">
    <property type="protein sequence ID" value="CAK0792894.1"/>
    <property type="molecule type" value="Genomic_DNA"/>
</dbReference>
<feature type="compositionally biased region" description="Low complexity" evidence="1">
    <location>
        <begin position="255"/>
        <end position="280"/>
    </location>
</feature>
<reference evidence="2" key="1">
    <citation type="submission" date="2023-10" db="EMBL/GenBank/DDBJ databases">
        <authorList>
            <person name="Chen Y."/>
            <person name="Shah S."/>
            <person name="Dougan E. K."/>
            <person name="Thang M."/>
            <person name="Chan C."/>
        </authorList>
    </citation>
    <scope>NUCLEOTIDE SEQUENCE [LARGE SCALE GENOMIC DNA]</scope>
</reference>
<dbReference type="Proteomes" id="UP001189429">
    <property type="component" value="Unassembled WGS sequence"/>
</dbReference>
<gene>
    <name evidence="2" type="ORF">PCOR1329_LOCUS3343</name>
</gene>
<name>A0ABN9PIU4_9DINO</name>
<keyword evidence="3" id="KW-1185">Reference proteome</keyword>
<organism evidence="2 3">
    <name type="scientific">Prorocentrum cordatum</name>
    <dbReference type="NCBI Taxonomy" id="2364126"/>
    <lineage>
        <taxon>Eukaryota</taxon>
        <taxon>Sar</taxon>
        <taxon>Alveolata</taxon>
        <taxon>Dinophyceae</taxon>
        <taxon>Prorocentrales</taxon>
        <taxon>Prorocentraceae</taxon>
        <taxon>Prorocentrum</taxon>
    </lineage>
</organism>
<accession>A0ABN9PIU4</accession>
<evidence type="ECO:0000256" key="1">
    <source>
        <dbReference type="SAM" id="MobiDB-lite"/>
    </source>
</evidence>
<evidence type="ECO:0000313" key="3">
    <source>
        <dbReference type="Proteomes" id="UP001189429"/>
    </source>
</evidence>
<comment type="caution">
    <text evidence="2">The sequence shown here is derived from an EMBL/GenBank/DDBJ whole genome shotgun (WGS) entry which is preliminary data.</text>
</comment>
<sequence length="296" mass="31619">MSLGGLRRLASEREFDGVAPSEVLADFQGCRSRARLPATLGVPRQRSWNPKKWLRSSDPVAPWAEALEVACPHELAAHQDANDRRLEEAAITEAPTARRRSWAIGGAFRRKAGLAGRLDGQALALQRSWCDAATPARSASPRRGRGREAQEMSRLLEGLIQEHVWGLLHDQSEAEDADDQLCIALEPAAGPKIEFTVVPASPGKRRTLPPVPENGALAWCDAAIALSLEDCTLESHRILASLAPQVLEPVGPRCTASAPAGAGRAASTAPHGRPRAAAGSPRRRGVVSPWPAAAAR</sequence>
<proteinExistence type="predicted"/>
<evidence type="ECO:0000313" key="2">
    <source>
        <dbReference type="EMBL" id="CAK0792894.1"/>
    </source>
</evidence>
<feature type="region of interest" description="Disordered" evidence="1">
    <location>
        <begin position="250"/>
        <end position="296"/>
    </location>
</feature>